<keyword evidence="2" id="KW-1185">Reference proteome</keyword>
<name>A0A9W6C2J9_9CHLO</name>
<organism evidence="1 2">
    <name type="scientific">Pleodorina starrii</name>
    <dbReference type="NCBI Taxonomy" id="330485"/>
    <lineage>
        <taxon>Eukaryota</taxon>
        <taxon>Viridiplantae</taxon>
        <taxon>Chlorophyta</taxon>
        <taxon>core chlorophytes</taxon>
        <taxon>Chlorophyceae</taxon>
        <taxon>CS clade</taxon>
        <taxon>Chlamydomonadales</taxon>
        <taxon>Volvocaceae</taxon>
        <taxon>Pleodorina</taxon>
    </lineage>
</organism>
<gene>
    <name evidence="1" type="primary">PLESTBF000941</name>
    <name evidence="1" type="ORF">PLESTB_001821800</name>
</gene>
<dbReference type="Proteomes" id="UP001165080">
    <property type="component" value="Unassembled WGS sequence"/>
</dbReference>
<comment type="caution">
    <text evidence="1">The sequence shown here is derived from an EMBL/GenBank/DDBJ whole genome shotgun (WGS) entry which is preliminary data.</text>
</comment>
<dbReference type="AlphaFoldDB" id="A0A9W6C2J9"/>
<proteinExistence type="predicted"/>
<reference evidence="1 2" key="1">
    <citation type="journal article" date="2023" name="Commun. Biol.">
        <title>Reorganization of the ancestral sex-determining regions during the evolution of trioecy in Pleodorina starrii.</title>
        <authorList>
            <person name="Takahashi K."/>
            <person name="Suzuki S."/>
            <person name="Kawai-Toyooka H."/>
            <person name="Yamamoto K."/>
            <person name="Hamaji T."/>
            <person name="Ootsuki R."/>
            <person name="Yamaguchi H."/>
            <person name="Kawachi M."/>
            <person name="Higashiyama T."/>
            <person name="Nozaki H."/>
        </authorList>
    </citation>
    <scope>NUCLEOTIDE SEQUENCE [LARGE SCALE GENOMIC DNA]</scope>
    <source>
        <strain evidence="1 2">NIES-4479</strain>
    </source>
</reference>
<protein>
    <submittedName>
        <fullName evidence="1">Uncharacterized protein</fullName>
    </submittedName>
</protein>
<dbReference type="EMBL" id="BRXU01000055">
    <property type="protein sequence ID" value="GLC61941.1"/>
    <property type="molecule type" value="Genomic_DNA"/>
</dbReference>
<accession>A0A9W6C2J9</accession>
<evidence type="ECO:0000313" key="2">
    <source>
        <dbReference type="Proteomes" id="UP001165080"/>
    </source>
</evidence>
<sequence>MTPPSLKSITLLWSPCLKPLAPVKEAAAAVEEAAAEEAAVVAAQAAAQAAATSLPFVFPRSNTELTSSSMTAKLRCR</sequence>
<evidence type="ECO:0000313" key="1">
    <source>
        <dbReference type="EMBL" id="GLC61941.1"/>
    </source>
</evidence>